<proteinExistence type="predicted"/>
<dbReference type="Proteomes" id="UP001226020">
    <property type="component" value="Unassembled WGS sequence"/>
</dbReference>
<dbReference type="GeneID" id="300271027"/>
<reference evidence="1 2" key="1">
    <citation type="journal article" date="2023" name="Front. Microbiol.">
        <title>Phylogeography and host specificity of Pasteurellaceae pathogenic to sea-farmed fish in the north-east Atlantic.</title>
        <authorList>
            <person name="Gulla S."/>
            <person name="Colquhoun D.J."/>
            <person name="Olsen A.B."/>
            <person name="Spilsberg B."/>
            <person name="Lagesen K."/>
            <person name="Aakesson C.P."/>
            <person name="Strom S."/>
            <person name="Manji F."/>
            <person name="Birkbeck T.H."/>
            <person name="Nilsen H.K."/>
        </authorList>
    </citation>
    <scope>NUCLEOTIDE SEQUENCE [LARGE SCALE GENOMIC DNA]</scope>
    <source>
        <strain evidence="1 2">NVIB3131</strain>
    </source>
</reference>
<evidence type="ECO:0000313" key="1">
    <source>
        <dbReference type="EMBL" id="MDP8148157.1"/>
    </source>
</evidence>
<dbReference type="AlphaFoldDB" id="A0AAW8CHH5"/>
<gene>
    <name evidence="1" type="ORF">QJU57_03550</name>
</gene>
<sequence>MSMINKFDKTIFEKAQQIVNKWDFSLAIDKLCEREDWNKERAEKAVADYRIYMAATKALNGEQMVPNGDIDEIWHMHILDTRAYLKDCLELFGGFLHHYPYFGRLSDENRQEWLDAQNESQQLWADLTGKMLYSATLTAPNCPQACPCNIDEDEPLLAIDNQYIKNFASSIMQKVA</sequence>
<name>A0AAW8CHH5_9PAST</name>
<organism evidence="1 2">
    <name type="scientific">Phocoenobacter atlanticus subsp. atlanticus</name>
    <dbReference type="NCBI Taxonomy" id="3061285"/>
    <lineage>
        <taxon>Bacteria</taxon>
        <taxon>Pseudomonadati</taxon>
        <taxon>Pseudomonadota</taxon>
        <taxon>Gammaproteobacteria</taxon>
        <taxon>Pasteurellales</taxon>
        <taxon>Pasteurellaceae</taxon>
        <taxon>Phocoenobacter</taxon>
        <taxon>Phocoenobacter atlanticus</taxon>
    </lineage>
</organism>
<dbReference type="RefSeq" id="WP_306347011.1">
    <property type="nucleotide sequence ID" value="NZ_JASAVU010000007.1"/>
</dbReference>
<evidence type="ECO:0000313" key="2">
    <source>
        <dbReference type="Proteomes" id="UP001226020"/>
    </source>
</evidence>
<accession>A0AAW8CHH5</accession>
<protein>
    <submittedName>
        <fullName evidence="1">Uncharacterized protein</fullName>
    </submittedName>
</protein>
<comment type="caution">
    <text evidence="1">The sequence shown here is derived from an EMBL/GenBank/DDBJ whole genome shotgun (WGS) entry which is preliminary data.</text>
</comment>
<keyword evidence="2" id="KW-1185">Reference proteome</keyword>
<dbReference type="EMBL" id="JASAXT010000004">
    <property type="protein sequence ID" value="MDP8148157.1"/>
    <property type="molecule type" value="Genomic_DNA"/>
</dbReference>